<reference evidence="3" key="1">
    <citation type="submission" date="2013-12" db="EMBL/GenBank/DDBJ databases">
        <title>The Genome Sequence of Aphanomyces astaci APO3.</title>
        <authorList>
            <consortium name="The Broad Institute Genomics Platform"/>
            <person name="Russ C."/>
            <person name="Tyler B."/>
            <person name="van West P."/>
            <person name="Dieguez-Uribeondo J."/>
            <person name="Young S.K."/>
            <person name="Zeng Q."/>
            <person name="Gargeya S."/>
            <person name="Fitzgerald M."/>
            <person name="Abouelleil A."/>
            <person name="Alvarado L."/>
            <person name="Chapman S.B."/>
            <person name="Gainer-Dewar J."/>
            <person name="Goldberg J."/>
            <person name="Griggs A."/>
            <person name="Gujja S."/>
            <person name="Hansen M."/>
            <person name="Howarth C."/>
            <person name="Imamovic A."/>
            <person name="Ireland A."/>
            <person name="Larimer J."/>
            <person name="McCowan C."/>
            <person name="Murphy C."/>
            <person name="Pearson M."/>
            <person name="Poon T.W."/>
            <person name="Priest M."/>
            <person name="Roberts A."/>
            <person name="Saif S."/>
            <person name="Shea T."/>
            <person name="Sykes S."/>
            <person name="Wortman J."/>
            <person name="Nusbaum C."/>
            <person name="Birren B."/>
        </authorList>
    </citation>
    <scope>NUCLEOTIDE SEQUENCE [LARGE SCALE GENOMIC DNA]</scope>
    <source>
        <strain evidence="3">APO3</strain>
    </source>
</reference>
<dbReference type="CDD" id="cd00051">
    <property type="entry name" value="EFh"/>
    <property type="match status" value="1"/>
</dbReference>
<evidence type="ECO:0000259" key="2">
    <source>
        <dbReference type="PROSITE" id="PS50222"/>
    </source>
</evidence>
<dbReference type="OrthoDB" id="26525at2759"/>
<dbReference type="GeneID" id="20816387"/>
<organism evidence="3">
    <name type="scientific">Aphanomyces astaci</name>
    <name type="common">Crayfish plague agent</name>
    <dbReference type="NCBI Taxonomy" id="112090"/>
    <lineage>
        <taxon>Eukaryota</taxon>
        <taxon>Sar</taxon>
        <taxon>Stramenopiles</taxon>
        <taxon>Oomycota</taxon>
        <taxon>Saprolegniomycetes</taxon>
        <taxon>Saprolegniales</taxon>
        <taxon>Verrucalvaceae</taxon>
        <taxon>Aphanomyces</taxon>
    </lineage>
</organism>
<dbReference type="AlphaFoldDB" id="W4FSX6"/>
<proteinExistence type="predicted"/>
<gene>
    <name evidence="3" type="ORF">H257_14391</name>
</gene>
<sequence>MMSTTSGVPVVASDRVSLEEAIKGLQVAIEKYQVLYKLSKLYLHFKDVNPVEVRLHEAACFVSMASIKRLLAEATTPPQSGKQVAYIAEADHHLNSAKAIYSDLTLHEPSQLECKRGLANILQEGGSLRYVQEKLGETQSMWAEACAVYEDIGDAPAVAALRKKMDALRLAHEVEAYTQTLLERKGENRERDAILKAFMKFDKDNSVFFTGEMDACEFAALSMELGTFPALSVDEIQEAFVQLDSSADNKISFAEFWQWWSTDEIQAFAAKQKAR</sequence>
<dbReference type="InterPro" id="IPR018247">
    <property type="entry name" value="EF_Hand_1_Ca_BS"/>
</dbReference>
<dbReference type="PROSITE" id="PS50222">
    <property type="entry name" value="EF_HAND_2"/>
    <property type="match status" value="1"/>
</dbReference>
<dbReference type="SUPFAM" id="SSF47473">
    <property type="entry name" value="EF-hand"/>
    <property type="match status" value="1"/>
</dbReference>
<dbReference type="InterPro" id="IPR002048">
    <property type="entry name" value="EF_hand_dom"/>
</dbReference>
<dbReference type="GO" id="GO:0005509">
    <property type="term" value="F:calcium ion binding"/>
    <property type="evidence" value="ECO:0007669"/>
    <property type="project" value="InterPro"/>
</dbReference>
<evidence type="ECO:0000256" key="1">
    <source>
        <dbReference type="ARBA" id="ARBA00022837"/>
    </source>
</evidence>
<protein>
    <recommendedName>
        <fullName evidence="2">EF-hand domain-containing protein</fullName>
    </recommendedName>
</protein>
<dbReference type="InterPro" id="IPR011992">
    <property type="entry name" value="EF-hand-dom_pair"/>
</dbReference>
<dbReference type="RefSeq" id="XP_009840484.1">
    <property type="nucleotide sequence ID" value="XM_009842182.1"/>
</dbReference>
<evidence type="ECO:0000313" key="3">
    <source>
        <dbReference type="EMBL" id="ETV70041.1"/>
    </source>
</evidence>
<name>W4FSX6_APHAT</name>
<keyword evidence="1" id="KW-0106">Calcium</keyword>
<dbReference type="VEuPathDB" id="FungiDB:H257_14391"/>
<dbReference type="PROSITE" id="PS00018">
    <property type="entry name" value="EF_HAND_1"/>
    <property type="match status" value="1"/>
</dbReference>
<accession>W4FSX6</accession>
<dbReference type="EMBL" id="KI913170">
    <property type="protein sequence ID" value="ETV70041.1"/>
    <property type="molecule type" value="Genomic_DNA"/>
</dbReference>
<dbReference type="Gene3D" id="1.10.238.10">
    <property type="entry name" value="EF-hand"/>
    <property type="match status" value="1"/>
</dbReference>
<feature type="domain" description="EF-hand" evidence="2">
    <location>
        <begin position="231"/>
        <end position="266"/>
    </location>
</feature>